<gene>
    <name evidence="2" type="primary">LOC108628110</name>
</gene>
<keyword evidence="1" id="KW-1185">Reference proteome</keyword>
<protein>
    <submittedName>
        <fullName evidence="2">Down syndrome cell adhesion molecule-like protein Dscam2</fullName>
    </submittedName>
</protein>
<reference evidence="2" key="1">
    <citation type="submission" date="2025-08" db="UniProtKB">
        <authorList>
            <consortium name="RefSeq"/>
        </authorList>
    </citation>
    <scope>IDENTIFICATION</scope>
    <source>
        <tissue evidence="2">Whole body</tissue>
    </source>
</reference>
<evidence type="ECO:0000313" key="1">
    <source>
        <dbReference type="Proteomes" id="UP000694925"/>
    </source>
</evidence>
<dbReference type="AlphaFoldDB" id="A0AAJ7NAR7"/>
<proteinExistence type="predicted"/>
<accession>A0AAJ7NAR7</accession>
<organism evidence="1 2">
    <name type="scientific">Ceratina calcarata</name>
    <dbReference type="NCBI Taxonomy" id="156304"/>
    <lineage>
        <taxon>Eukaryota</taxon>
        <taxon>Metazoa</taxon>
        <taxon>Ecdysozoa</taxon>
        <taxon>Arthropoda</taxon>
        <taxon>Hexapoda</taxon>
        <taxon>Insecta</taxon>
        <taxon>Pterygota</taxon>
        <taxon>Neoptera</taxon>
        <taxon>Endopterygota</taxon>
        <taxon>Hymenoptera</taxon>
        <taxon>Apocrita</taxon>
        <taxon>Aculeata</taxon>
        <taxon>Apoidea</taxon>
        <taxon>Anthophila</taxon>
        <taxon>Apidae</taxon>
        <taxon>Ceratina</taxon>
        <taxon>Zadontomerus</taxon>
    </lineage>
</organism>
<sequence>MKETQENQQNAETQRERYYATIHKVALQQATNTGGGPDKIPETAEDISPYATFQLSEGGGGSLAGLGGLGGLGGAAEASAAGLHPNNTLLHSFMYHEHAMTEGCASPPPAATVTLYSNNSIKIVYTSSSLEFATILH</sequence>
<dbReference type="KEGG" id="ccal:108628110"/>
<dbReference type="RefSeq" id="XP_017885312.2">
    <property type="nucleotide sequence ID" value="XM_018029823.2"/>
</dbReference>
<name>A0AAJ7NAR7_9HYME</name>
<dbReference type="Proteomes" id="UP000694925">
    <property type="component" value="Unplaced"/>
</dbReference>
<evidence type="ECO:0000313" key="2">
    <source>
        <dbReference type="RefSeq" id="XP_017885312.2"/>
    </source>
</evidence>
<dbReference type="GeneID" id="108628110"/>